<keyword evidence="9 19" id="KW-0812">Transmembrane</keyword>
<keyword evidence="6" id="KW-0796">Tight junction</keyword>
<keyword evidence="15 19" id="KW-0472">Membrane</keyword>
<organism evidence="21 22">
    <name type="scientific">Gambusia affinis</name>
    <name type="common">Western mosquitofish</name>
    <name type="synonym">Heterandria affinis</name>
    <dbReference type="NCBI Taxonomy" id="33528"/>
    <lineage>
        <taxon>Eukaryota</taxon>
        <taxon>Metazoa</taxon>
        <taxon>Chordata</taxon>
        <taxon>Craniata</taxon>
        <taxon>Vertebrata</taxon>
        <taxon>Euteleostomi</taxon>
        <taxon>Actinopterygii</taxon>
        <taxon>Neopterygii</taxon>
        <taxon>Teleostei</taxon>
        <taxon>Neoteleostei</taxon>
        <taxon>Acanthomorphata</taxon>
        <taxon>Ovalentaria</taxon>
        <taxon>Atherinomorphae</taxon>
        <taxon>Cyprinodontiformes</taxon>
        <taxon>Poeciliidae</taxon>
        <taxon>Poeciliinae</taxon>
        <taxon>Gambusia</taxon>
    </lineage>
</organism>
<evidence type="ECO:0000256" key="17">
    <source>
        <dbReference type="ARBA" id="ARBA00045917"/>
    </source>
</evidence>
<evidence type="ECO:0000256" key="3">
    <source>
        <dbReference type="ARBA" id="ARBA00004521"/>
    </source>
</evidence>
<dbReference type="InterPro" id="IPR013783">
    <property type="entry name" value="Ig-like_fold"/>
</dbReference>
<keyword evidence="16" id="KW-1015">Disulfide bond</keyword>
<evidence type="ECO:0000256" key="11">
    <source>
        <dbReference type="ARBA" id="ARBA00022949"/>
    </source>
</evidence>
<protein>
    <recommendedName>
        <fullName evidence="5">Vesicle-associated membrane protein-associated protein A</fullName>
    </recommendedName>
</protein>
<dbReference type="PANTHER" id="PTHR10809">
    <property type="entry name" value="VESICLE-ASSOCIATED MEMBRANE PROTEIN-ASSOCIATED PROTEIN"/>
    <property type="match status" value="1"/>
</dbReference>
<accession>A0A315W492</accession>
<proteinExistence type="inferred from homology"/>
<dbReference type="GO" id="GO:0005886">
    <property type="term" value="C:plasma membrane"/>
    <property type="evidence" value="ECO:0007669"/>
    <property type="project" value="UniProtKB-SubCell"/>
</dbReference>
<keyword evidence="14 18" id="KW-0175">Coiled coil</keyword>
<dbReference type="PANTHER" id="PTHR10809:SF155">
    <property type="entry name" value="VESICLE-ASSOCIATED MEMBRANE PROTEIN-ASSOCIATED PROTEIN A"/>
    <property type="match status" value="1"/>
</dbReference>
<dbReference type="Proteomes" id="UP000250572">
    <property type="component" value="Unassembled WGS sequence"/>
</dbReference>
<evidence type="ECO:0000256" key="7">
    <source>
        <dbReference type="ARBA" id="ARBA00022475"/>
    </source>
</evidence>
<evidence type="ECO:0000256" key="14">
    <source>
        <dbReference type="ARBA" id="ARBA00023054"/>
    </source>
</evidence>
<dbReference type="STRING" id="33528.ENSGAFP00000031018"/>
<keyword evidence="13" id="KW-0007">Acetylation</keyword>
<dbReference type="InterPro" id="IPR016763">
    <property type="entry name" value="VAP"/>
</dbReference>
<keyword evidence="22" id="KW-1185">Reference proteome</keyword>
<feature type="domain" description="MSP" evidence="20">
    <location>
        <begin position="24"/>
        <end position="152"/>
    </location>
</feature>
<evidence type="ECO:0000256" key="9">
    <source>
        <dbReference type="ARBA" id="ARBA00022692"/>
    </source>
</evidence>
<dbReference type="InterPro" id="IPR000535">
    <property type="entry name" value="MSP_dom"/>
</dbReference>
<evidence type="ECO:0000256" key="6">
    <source>
        <dbReference type="ARBA" id="ARBA00022427"/>
    </source>
</evidence>
<dbReference type="GO" id="GO:0031175">
    <property type="term" value="P:neuron projection development"/>
    <property type="evidence" value="ECO:0007669"/>
    <property type="project" value="TreeGrafter"/>
</dbReference>
<feature type="transmembrane region" description="Helical" evidence="19">
    <location>
        <begin position="247"/>
        <end position="268"/>
    </location>
</feature>
<evidence type="ECO:0000256" key="18">
    <source>
        <dbReference type="SAM" id="Coils"/>
    </source>
</evidence>
<keyword evidence="11" id="KW-0965">Cell junction</keyword>
<dbReference type="Gene3D" id="2.60.40.10">
    <property type="entry name" value="Immunoglobulins"/>
    <property type="match status" value="1"/>
</dbReference>
<evidence type="ECO:0000259" key="20">
    <source>
        <dbReference type="PROSITE" id="PS50202"/>
    </source>
</evidence>
<evidence type="ECO:0000256" key="8">
    <source>
        <dbReference type="ARBA" id="ARBA00022553"/>
    </source>
</evidence>
<name>A0A315W492_GAMAF</name>
<dbReference type="Pfam" id="PF00635">
    <property type="entry name" value="Motile_Sperm"/>
    <property type="match status" value="1"/>
</dbReference>
<dbReference type="PROSITE" id="PS50202">
    <property type="entry name" value="MSP"/>
    <property type="match status" value="1"/>
</dbReference>
<evidence type="ECO:0000256" key="1">
    <source>
        <dbReference type="ARBA" id="ARBA00004163"/>
    </source>
</evidence>
<sequence length="269" mass="29968">MAGGAQDPRRSSCSLLNCRTRTGLGTLSPVNLQRWEKMELAVIKAAAGPFTDVVTANLKLKNPSDRRVCFKVKTTAPRRYCVRPNSGVIDPGATVNISVMLQPFDYDPNEKSKHKFMVQTIFIPSNVSDNDSVWKDAKPEDLMDSKLRCVFELPSENEVNDVEVTRAAPVINSLKSEPTATAAAGDDMEVKKLLEKCKRLQSDINKLSEENRQLKDEGMRMRKMQPRPDHMTSNSTNIVGRETSATFLPSLLVVIAAIFIGFFFGKFIL</sequence>
<evidence type="ECO:0000256" key="15">
    <source>
        <dbReference type="ARBA" id="ARBA00023136"/>
    </source>
</evidence>
<dbReference type="EMBL" id="NHOQ01000466">
    <property type="protein sequence ID" value="PWA30100.1"/>
    <property type="molecule type" value="Genomic_DNA"/>
</dbReference>
<gene>
    <name evidence="21" type="ORF">CCH79_00009659</name>
</gene>
<reference evidence="21 22" key="1">
    <citation type="journal article" date="2018" name="G3 (Bethesda)">
        <title>A High-Quality Reference Genome for the Invasive Mosquitofish Gambusia affinis Using a Chicago Library.</title>
        <authorList>
            <person name="Hoffberg S.L."/>
            <person name="Troendle N.J."/>
            <person name="Glenn T.C."/>
            <person name="Mahmud O."/>
            <person name="Louha S."/>
            <person name="Chalopin D."/>
            <person name="Bennetzen J.L."/>
            <person name="Mauricio R."/>
        </authorList>
    </citation>
    <scope>NUCLEOTIDE SEQUENCE [LARGE SCALE GENOMIC DNA]</scope>
    <source>
        <strain evidence="21">NE01/NJP1002.9</strain>
        <tissue evidence="21">Muscle</tissue>
    </source>
</reference>
<keyword evidence="7" id="KW-1003">Cell membrane</keyword>
<evidence type="ECO:0000256" key="5">
    <source>
        <dbReference type="ARBA" id="ARBA00018309"/>
    </source>
</evidence>
<comment type="similarity">
    <text evidence="4">Belongs to the VAMP-associated protein (VAP) (TC 9.B.17) family.</text>
</comment>
<dbReference type="GO" id="GO:0005923">
    <property type="term" value="C:bicellular tight junction"/>
    <property type="evidence" value="ECO:0007669"/>
    <property type="project" value="UniProtKB-SubCell"/>
</dbReference>
<evidence type="ECO:0000256" key="2">
    <source>
        <dbReference type="ARBA" id="ARBA00004435"/>
    </source>
</evidence>
<evidence type="ECO:0000313" key="22">
    <source>
        <dbReference type="Proteomes" id="UP000250572"/>
    </source>
</evidence>
<dbReference type="GO" id="GO:0033149">
    <property type="term" value="F:FFAT motif binding"/>
    <property type="evidence" value="ECO:0007669"/>
    <property type="project" value="TreeGrafter"/>
</dbReference>
<evidence type="ECO:0000256" key="12">
    <source>
        <dbReference type="ARBA" id="ARBA00022989"/>
    </source>
</evidence>
<dbReference type="PIRSF" id="PIRSF019693">
    <property type="entry name" value="VAMP-associated"/>
    <property type="match status" value="1"/>
</dbReference>
<dbReference type="InterPro" id="IPR008962">
    <property type="entry name" value="PapD-like_sf"/>
</dbReference>
<dbReference type="FunFam" id="2.60.40.10:FF:000334">
    <property type="entry name" value="vesicle-associated membrane protein-associated protein A isoform X1"/>
    <property type="match status" value="1"/>
</dbReference>
<feature type="coiled-coil region" evidence="18">
    <location>
        <begin position="190"/>
        <end position="224"/>
    </location>
</feature>
<evidence type="ECO:0000256" key="16">
    <source>
        <dbReference type="ARBA" id="ARBA00023157"/>
    </source>
</evidence>
<keyword evidence="12 19" id="KW-1133">Transmembrane helix</keyword>
<keyword evidence="10" id="KW-0256">Endoplasmic reticulum</keyword>
<evidence type="ECO:0000256" key="10">
    <source>
        <dbReference type="ARBA" id="ARBA00022824"/>
    </source>
</evidence>
<keyword evidence="8" id="KW-0597">Phosphoprotein</keyword>
<comment type="function">
    <text evidence="17">Endoplasmic reticulum (ER)-anchored protein that mediates the formation of contact sites between the ER and endosomes via interaction with FFAT motif-containing proteins such as STARD3 or WDR44. STARD3-VAPA interaction enables cholesterol transfer from the ER to endosomes. Via interaction with WDR44 participates in neosynthesized protein export. In addition, recruited to the plasma membrane through OSBPL3 binding. The OSBPL3-VAPA complex stimulates RRAS signaling which in turn attenuates integrin beta-1 (ITGB1) activation at the cell surface. With OSBPL3, may regulate ER morphology. May play a role in vesicle trafficking.</text>
</comment>
<dbReference type="GO" id="GO:0005789">
    <property type="term" value="C:endoplasmic reticulum membrane"/>
    <property type="evidence" value="ECO:0007669"/>
    <property type="project" value="UniProtKB-SubCell"/>
</dbReference>
<evidence type="ECO:0000256" key="19">
    <source>
        <dbReference type="SAM" id="Phobius"/>
    </source>
</evidence>
<evidence type="ECO:0000256" key="13">
    <source>
        <dbReference type="ARBA" id="ARBA00022990"/>
    </source>
</evidence>
<evidence type="ECO:0000256" key="4">
    <source>
        <dbReference type="ARBA" id="ARBA00008932"/>
    </source>
</evidence>
<dbReference type="SUPFAM" id="SSF49354">
    <property type="entry name" value="PapD-like"/>
    <property type="match status" value="1"/>
</dbReference>
<evidence type="ECO:0000313" key="21">
    <source>
        <dbReference type="EMBL" id="PWA30100.1"/>
    </source>
</evidence>
<dbReference type="AlphaFoldDB" id="A0A315W492"/>
<comment type="caution">
    <text evidence="21">The sequence shown here is derived from an EMBL/GenBank/DDBJ whole genome shotgun (WGS) entry which is preliminary data.</text>
</comment>
<comment type="subcellular location">
    <subcellularLocation>
        <location evidence="2">Cell junction</location>
        <location evidence="2">Tight junction</location>
    </subcellularLocation>
    <subcellularLocation>
        <location evidence="3">Cell membrane</location>
        <topology evidence="3">Single-pass type IV membrane protein</topology>
    </subcellularLocation>
    <subcellularLocation>
        <location evidence="1">Endoplasmic reticulum membrane</location>
        <topology evidence="1">Single-pass type IV membrane protein</topology>
    </subcellularLocation>
</comment>